<keyword evidence="2" id="KW-1185">Reference proteome</keyword>
<proteinExistence type="predicted"/>
<dbReference type="KEGG" id="ovi:T265_06331"/>
<name>A0A074ZKV1_OPIVI</name>
<evidence type="ECO:0000313" key="2">
    <source>
        <dbReference type="Proteomes" id="UP000054324"/>
    </source>
</evidence>
<organism evidence="1 2">
    <name type="scientific">Opisthorchis viverrini</name>
    <name type="common">Southeast Asian liver fluke</name>
    <dbReference type="NCBI Taxonomy" id="6198"/>
    <lineage>
        <taxon>Eukaryota</taxon>
        <taxon>Metazoa</taxon>
        <taxon>Spiralia</taxon>
        <taxon>Lophotrochozoa</taxon>
        <taxon>Platyhelminthes</taxon>
        <taxon>Trematoda</taxon>
        <taxon>Digenea</taxon>
        <taxon>Opisthorchiida</taxon>
        <taxon>Opisthorchiata</taxon>
        <taxon>Opisthorchiidae</taxon>
        <taxon>Opisthorchis</taxon>
    </lineage>
</organism>
<evidence type="ECO:0000313" key="1">
    <source>
        <dbReference type="EMBL" id="KER26412.1"/>
    </source>
</evidence>
<reference evidence="1 2" key="1">
    <citation type="submission" date="2013-11" db="EMBL/GenBank/DDBJ databases">
        <title>Opisthorchis viverrini - life in the bile duct.</title>
        <authorList>
            <person name="Young N.D."/>
            <person name="Nagarajan N."/>
            <person name="Lin S.J."/>
            <person name="Korhonen P.K."/>
            <person name="Jex A.R."/>
            <person name="Hall R.S."/>
            <person name="Safavi-Hemami H."/>
            <person name="Kaewkong W."/>
            <person name="Bertrand D."/>
            <person name="Gao S."/>
            <person name="Seet Q."/>
            <person name="Wongkham S."/>
            <person name="Teh B.T."/>
            <person name="Wongkham C."/>
            <person name="Intapan P.M."/>
            <person name="Maleewong W."/>
            <person name="Yang X."/>
            <person name="Hu M."/>
            <person name="Wang Z."/>
            <person name="Hofmann A."/>
            <person name="Sternberg P.W."/>
            <person name="Tan P."/>
            <person name="Wang J."/>
            <person name="Gasser R.B."/>
        </authorList>
    </citation>
    <scope>NUCLEOTIDE SEQUENCE [LARGE SCALE GENOMIC DNA]</scope>
</reference>
<dbReference type="RefSeq" id="XP_009169828.1">
    <property type="nucleotide sequence ID" value="XM_009171564.1"/>
</dbReference>
<dbReference type="CTD" id="20320513"/>
<sequence length="90" mass="10106">MLGTVWLAKQDKSSDKGNVNEWLTFFFNKCFRERVLATGFFPEFDPCVLWLFNVPVATRARSDFLKPATGDNGLAVPSVWWSGIGSSSLE</sequence>
<protein>
    <submittedName>
        <fullName evidence="1">Uncharacterized protein</fullName>
    </submittedName>
</protein>
<gene>
    <name evidence="1" type="ORF">T265_06331</name>
</gene>
<dbReference type="GeneID" id="20320513"/>
<dbReference type="Proteomes" id="UP000054324">
    <property type="component" value="Unassembled WGS sequence"/>
</dbReference>
<dbReference type="EMBL" id="KL596748">
    <property type="protein sequence ID" value="KER26412.1"/>
    <property type="molecule type" value="Genomic_DNA"/>
</dbReference>
<dbReference type="AlphaFoldDB" id="A0A074ZKV1"/>
<accession>A0A074ZKV1</accession>